<feature type="region of interest" description="Disordered" evidence="1">
    <location>
        <begin position="74"/>
        <end position="98"/>
    </location>
</feature>
<evidence type="ECO:0000313" key="2">
    <source>
        <dbReference type="EnsemblPlants" id="ONIVA09G03240.1"/>
    </source>
</evidence>
<accession>A0A0E0IH64</accession>
<feature type="compositionally biased region" description="Basic and acidic residues" evidence="1">
    <location>
        <begin position="1"/>
        <end position="10"/>
    </location>
</feature>
<evidence type="ECO:0000256" key="1">
    <source>
        <dbReference type="SAM" id="MobiDB-lite"/>
    </source>
</evidence>
<evidence type="ECO:0000313" key="3">
    <source>
        <dbReference type="Proteomes" id="UP000006591"/>
    </source>
</evidence>
<protein>
    <submittedName>
        <fullName evidence="2">Uncharacterized protein</fullName>
    </submittedName>
</protein>
<dbReference type="AlphaFoldDB" id="A0A0E0IH64"/>
<organism evidence="2">
    <name type="scientific">Oryza nivara</name>
    <name type="common">Indian wild rice</name>
    <name type="synonym">Oryza sativa f. spontanea</name>
    <dbReference type="NCBI Taxonomy" id="4536"/>
    <lineage>
        <taxon>Eukaryota</taxon>
        <taxon>Viridiplantae</taxon>
        <taxon>Streptophyta</taxon>
        <taxon>Embryophyta</taxon>
        <taxon>Tracheophyta</taxon>
        <taxon>Spermatophyta</taxon>
        <taxon>Magnoliopsida</taxon>
        <taxon>Liliopsida</taxon>
        <taxon>Poales</taxon>
        <taxon>Poaceae</taxon>
        <taxon>BOP clade</taxon>
        <taxon>Oryzoideae</taxon>
        <taxon>Oryzeae</taxon>
        <taxon>Oryzinae</taxon>
        <taxon>Oryza</taxon>
    </lineage>
</organism>
<proteinExistence type="predicted"/>
<reference evidence="2" key="2">
    <citation type="submission" date="2018-04" db="EMBL/GenBank/DDBJ databases">
        <title>OnivRS2 (Oryza nivara Reference Sequence Version 2).</title>
        <authorList>
            <person name="Zhang J."/>
            <person name="Kudrna D."/>
            <person name="Lee S."/>
            <person name="Talag J."/>
            <person name="Rajasekar S."/>
            <person name="Welchert J."/>
            <person name="Hsing Y.-I."/>
            <person name="Wing R.A."/>
        </authorList>
    </citation>
    <scope>NUCLEOTIDE SEQUENCE [LARGE SCALE GENOMIC DNA]</scope>
    <source>
        <strain evidence="2">SL10</strain>
    </source>
</reference>
<keyword evidence="3" id="KW-1185">Reference proteome</keyword>
<name>A0A0E0IH64_ORYNI</name>
<dbReference type="Proteomes" id="UP000006591">
    <property type="component" value="Chromosome 9"/>
</dbReference>
<reference evidence="2" key="1">
    <citation type="submission" date="2015-04" db="UniProtKB">
        <authorList>
            <consortium name="EnsemblPlants"/>
        </authorList>
    </citation>
    <scope>IDENTIFICATION</scope>
    <source>
        <strain evidence="2">SL10</strain>
    </source>
</reference>
<sequence>MIEGEERRGVEEEEEKKKIRGGRIRGGNFPIGPGDPVETHPYGGRGGWNFRPTASAAQADTPMELARGRHIQLGVAGPRSPAGPPRVQGRVTRGYRGG</sequence>
<feature type="region of interest" description="Disordered" evidence="1">
    <location>
        <begin position="1"/>
        <end position="55"/>
    </location>
</feature>
<dbReference type="HOGENOM" id="CLU_2337233_0_0_1"/>
<dbReference type="EnsemblPlants" id="ONIVA09G03240.1">
    <property type="protein sequence ID" value="ONIVA09G03240.1"/>
    <property type="gene ID" value="ONIVA09G03240"/>
</dbReference>
<dbReference type="Gramene" id="ONIVA09G03240.1">
    <property type="protein sequence ID" value="ONIVA09G03240.1"/>
    <property type="gene ID" value="ONIVA09G03240"/>
</dbReference>